<dbReference type="RefSeq" id="WP_084550381.1">
    <property type="nucleotide sequence ID" value="NZ_FSRQ01000001.1"/>
</dbReference>
<proteinExistence type="predicted"/>
<keyword evidence="3 5" id="KW-1133">Transmembrane helix</keyword>
<dbReference type="Gene3D" id="1.10.3080.10">
    <property type="entry name" value="Clc chloride channel"/>
    <property type="match status" value="1"/>
</dbReference>
<keyword evidence="2 5" id="KW-0812">Transmembrane</keyword>
<dbReference type="PRINTS" id="PR00762">
    <property type="entry name" value="CLCHANNEL"/>
</dbReference>
<evidence type="ECO:0000313" key="7">
    <source>
        <dbReference type="Proteomes" id="UP000184782"/>
    </source>
</evidence>
<accession>A0A1N6EW12</accession>
<comment type="subcellular location">
    <subcellularLocation>
        <location evidence="1">Membrane</location>
        <topology evidence="1">Multi-pass membrane protein</topology>
    </subcellularLocation>
</comment>
<reference evidence="7" key="1">
    <citation type="submission" date="2016-12" db="EMBL/GenBank/DDBJ databases">
        <authorList>
            <person name="Varghese N."/>
            <person name="Submissions S."/>
        </authorList>
    </citation>
    <scope>NUCLEOTIDE SEQUENCE [LARGE SCALE GENOMIC DNA]</scope>
    <source>
        <strain evidence="7">DSM 16779</strain>
    </source>
</reference>
<dbReference type="EMBL" id="FSRQ01000001">
    <property type="protein sequence ID" value="SIN87249.1"/>
    <property type="molecule type" value="Genomic_DNA"/>
</dbReference>
<dbReference type="InterPro" id="IPR050368">
    <property type="entry name" value="ClC-type_chloride_channel"/>
</dbReference>
<gene>
    <name evidence="6" type="ORF">SAMN05421769_0757</name>
</gene>
<dbReference type="GO" id="GO:0016020">
    <property type="term" value="C:membrane"/>
    <property type="evidence" value="ECO:0007669"/>
    <property type="project" value="UniProtKB-SubCell"/>
</dbReference>
<dbReference type="Proteomes" id="UP000184782">
    <property type="component" value="Unassembled WGS sequence"/>
</dbReference>
<organism evidence="6 7">
    <name type="scientific">Chryseobacterium scophthalmum</name>
    <dbReference type="NCBI Taxonomy" id="59733"/>
    <lineage>
        <taxon>Bacteria</taxon>
        <taxon>Pseudomonadati</taxon>
        <taxon>Bacteroidota</taxon>
        <taxon>Flavobacteriia</taxon>
        <taxon>Flavobacteriales</taxon>
        <taxon>Weeksellaceae</taxon>
        <taxon>Chryseobacterium group</taxon>
        <taxon>Chryseobacterium</taxon>
    </lineage>
</organism>
<evidence type="ECO:0000256" key="3">
    <source>
        <dbReference type="ARBA" id="ARBA00022989"/>
    </source>
</evidence>
<feature type="transmembrane region" description="Helical" evidence="5">
    <location>
        <begin position="350"/>
        <end position="371"/>
    </location>
</feature>
<dbReference type="AlphaFoldDB" id="A0A1N6EW12"/>
<dbReference type="OrthoDB" id="9767361at2"/>
<keyword evidence="7" id="KW-1185">Reference proteome</keyword>
<dbReference type="InterPro" id="IPR014743">
    <property type="entry name" value="Cl-channel_core"/>
</dbReference>
<dbReference type="PANTHER" id="PTHR43427:SF12">
    <property type="entry name" value="CHLORIDE TRANSPORTER"/>
    <property type="match status" value="1"/>
</dbReference>
<evidence type="ECO:0000256" key="1">
    <source>
        <dbReference type="ARBA" id="ARBA00004141"/>
    </source>
</evidence>
<feature type="transmembrane region" description="Helical" evidence="5">
    <location>
        <begin position="272"/>
        <end position="289"/>
    </location>
</feature>
<dbReference type="Pfam" id="PF00654">
    <property type="entry name" value="Voltage_CLC"/>
    <property type="match status" value="1"/>
</dbReference>
<evidence type="ECO:0000256" key="5">
    <source>
        <dbReference type="SAM" id="Phobius"/>
    </source>
</evidence>
<feature type="transmembrane region" description="Helical" evidence="5">
    <location>
        <begin position="33"/>
        <end position="52"/>
    </location>
</feature>
<dbReference type="PANTHER" id="PTHR43427">
    <property type="entry name" value="CHLORIDE CHANNEL PROTEIN CLC-E"/>
    <property type="match status" value="1"/>
</dbReference>
<evidence type="ECO:0000256" key="4">
    <source>
        <dbReference type="ARBA" id="ARBA00023136"/>
    </source>
</evidence>
<feature type="transmembrane region" description="Helical" evidence="5">
    <location>
        <begin position="64"/>
        <end position="86"/>
    </location>
</feature>
<dbReference type="InterPro" id="IPR001807">
    <property type="entry name" value="ClC"/>
</dbReference>
<dbReference type="CDD" id="cd03682">
    <property type="entry name" value="ClC_sycA_like"/>
    <property type="match status" value="1"/>
</dbReference>
<dbReference type="SUPFAM" id="SSF81340">
    <property type="entry name" value="Clc chloride channel"/>
    <property type="match status" value="1"/>
</dbReference>
<feature type="transmembrane region" description="Helical" evidence="5">
    <location>
        <begin position="235"/>
        <end position="252"/>
    </location>
</feature>
<feature type="transmembrane region" description="Helical" evidence="5">
    <location>
        <begin position="383"/>
        <end position="404"/>
    </location>
</feature>
<protein>
    <submittedName>
        <fullName evidence="6">H+/Cl-antiporter ClcA</fullName>
    </submittedName>
</protein>
<name>A0A1N6EW12_9FLAO</name>
<sequence length="431" mass="47318">MFKKNKKSVFKILSFFIQLFFRKYPSVFFVVKWLFITAIIGVFIGCASAFFLQTLEWATQLRENHLWIIVFLPLAGFLVGLLYHYFGKDVEAGNNLLLETIHEPKKTIPFKMAPLVYFGTMITHFFGGSAGREGTALQMAASIADQFSKPLRLSADDRKILIISAIAAGFGSVFGTPIAGAIFGLEVSLTGRIKYKALFPAISASIIADLVTKFLNTHHTDYLINFVPEISLLNILYALIAGISFGICAAFFSKTIHKTGDFFKSKISYPPLRPLIGGIVVLVSVWLMGTTKYLGLGIPTILDSFSQQLPAYDFALKAIITIITLASGFKGGEVTPLFFIGATLGNALGYFIPLPLALLAGMGFVAVFAGATNTPIACSVMAFELFGIECGVYVVIACVVSYFFSGQNSIYKSQIIGKPKNKRYWKIEEYL</sequence>
<keyword evidence="4 5" id="KW-0472">Membrane</keyword>
<dbReference type="GO" id="GO:0015108">
    <property type="term" value="F:chloride transmembrane transporter activity"/>
    <property type="evidence" value="ECO:0007669"/>
    <property type="project" value="InterPro"/>
</dbReference>
<evidence type="ECO:0000256" key="2">
    <source>
        <dbReference type="ARBA" id="ARBA00022692"/>
    </source>
</evidence>
<feature type="transmembrane region" description="Helical" evidence="5">
    <location>
        <begin position="160"/>
        <end position="185"/>
    </location>
</feature>
<evidence type="ECO:0000313" key="6">
    <source>
        <dbReference type="EMBL" id="SIN87249.1"/>
    </source>
</evidence>